<accession>A0AAX6ILA8</accession>
<proteinExistence type="predicted"/>
<protein>
    <submittedName>
        <fullName evidence="2">Uncharacterized protein</fullName>
    </submittedName>
</protein>
<comment type="caution">
    <text evidence="2">The sequence shown here is derived from an EMBL/GenBank/DDBJ whole genome shotgun (WGS) entry which is preliminary data.</text>
</comment>
<evidence type="ECO:0000256" key="1">
    <source>
        <dbReference type="SAM" id="MobiDB-lite"/>
    </source>
</evidence>
<evidence type="ECO:0000313" key="2">
    <source>
        <dbReference type="EMBL" id="KAJ6853195.1"/>
    </source>
</evidence>
<feature type="region of interest" description="Disordered" evidence="1">
    <location>
        <begin position="1"/>
        <end position="35"/>
    </location>
</feature>
<feature type="compositionally biased region" description="Polar residues" evidence="1">
    <location>
        <begin position="17"/>
        <end position="30"/>
    </location>
</feature>
<reference evidence="2" key="2">
    <citation type="submission" date="2023-04" db="EMBL/GenBank/DDBJ databases">
        <authorList>
            <person name="Bruccoleri R.E."/>
            <person name="Oakeley E.J."/>
            <person name="Faust A.-M."/>
            <person name="Dessus-Babus S."/>
            <person name="Altorfer M."/>
            <person name="Burckhardt D."/>
            <person name="Oertli M."/>
            <person name="Naumann U."/>
            <person name="Petersen F."/>
            <person name="Wong J."/>
        </authorList>
    </citation>
    <scope>NUCLEOTIDE SEQUENCE</scope>
    <source>
        <strain evidence="2">GSM-AAB239-AS_SAM_17_03QT</strain>
        <tissue evidence="2">Leaf</tissue>
    </source>
</reference>
<keyword evidence="3" id="KW-1185">Reference proteome</keyword>
<dbReference type="EMBL" id="JANAVB010000999">
    <property type="protein sequence ID" value="KAJ6853195.1"/>
    <property type="molecule type" value="Genomic_DNA"/>
</dbReference>
<sequence length="91" mass="10758">MAVSSTQSPRARGLDNVSGSSSCQRTTPFQRWQRGLREPDNALHEEVVVLYELMVTRRCVTAIVRWRMAVLGRQRVERKRERLFSRERERK</sequence>
<dbReference type="AlphaFoldDB" id="A0AAX6ILA8"/>
<organism evidence="2 3">
    <name type="scientific">Iris pallida</name>
    <name type="common">Sweet iris</name>
    <dbReference type="NCBI Taxonomy" id="29817"/>
    <lineage>
        <taxon>Eukaryota</taxon>
        <taxon>Viridiplantae</taxon>
        <taxon>Streptophyta</taxon>
        <taxon>Embryophyta</taxon>
        <taxon>Tracheophyta</taxon>
        <taxon>Spermatophyta</taxon>
        <taxon>Magnoliopsida</taxon>
        <taxon>Liliopsida</taxon>
        <taxon>Asparagales</taxon>
        <taxon>Iridaceae</taxon>
        <taxon>Iridoideae</taxon>
        <taxon>Irideae</taxon>
        <taxon>Iris</taxon>
    </lineage>
</organism>
<gene>
    <name evidence="2" type="ORF">M6B38_251640</name>
</gene>
<dbReference type="Proteomes" id="UP001140949">
    <property type="component" value="Unassembled WGS sequence"/>
</dbReference>
<reference evidence="2" key="1">
    <citation type="journal article" date="2023" name="GigaByte">
        <title>Genome assembly of the bearded iris, Iris pallida Lam.</title>
        <authorList>
            <person name="Bruccoleri R.E."/>
            <person name="Oakeley E.J."/>
            <person name="Faust A.M.E."/>
            <person name="Altorfer M."/>
            <person name="Dessus-Babus S."/>
            <person name="Burckhardt D."/>
            <person name="Oertli M."/>
            <person name="Naumann U."/>
            <person name="Petersen F."/>
            <person name="Wong J."/>
        </authorList>
    </citation>
    <scope>NUCLEOTIDE SEQUENCE</scope>
    <source>
        <strain evidence="2">GSM-AAB239-AS_SAM_17_03QT</strain>
    </source>
</reference>
<name>A0AAX6ILA8_IRIPA</name>
<evidence type="ECO:0000313" key="3">
    <source>
        <dbReference type="Proteomes" id="UP001140949"/>
    </source>
</evidence>